<keyword evidence="2" id="KW-1185">Reference proteome</keyword>
<evidence type="ECO:0000313" key="2">
    <source>
        <dbReference type="Proteomes" id="UP000657918"/>
    </source>
</evidence>
<name>A0A835K6I3_9ROSI</name>
<dbReference type="AlphaFoldDB" id="A0A835K6I3"/>
<gene>
    <name evidence="1" type="ORF">SADUNF_Sadunf04G0021700</name>
</gene>
<comment type="caution">
    <text evidence="1">The sequence shown here is derived from an EMBL/GenBank/DDBJ whole genome shotgun (WGS) entry which is preliminary data.</text>
</comment>
<reference evidence="1 2" key="1">
    <citation type="submission" date="2020-10" db="EMBL/GenBank/DDBJ databases">
        <title>Plant Genome Project.</title>
        <authorList>
            <person name="Zhang R.-G."/>
        </authorList>
    </citation>
    <scope>NUCLEOTIDE SEQUENCE [LARGE SCALE GENOMIC DNA]</scope>
    <source>
        <strain evidence="1">FAFU-HL-1</strain>
        <tissue evidence="1">Leaf</tissue>
    </source>
</reference>
<evidence type="ECO:0000313" key="1">
    <source>
        <dbReference type="EMBL" id="KAF9683514.1"/>
    </source>
</evidence>
<dbReference type="EMBL" id="JADGMS010000004">
    <property type="protein sequence ID" value="KAF9683514.1"/>
    <property type="molecule type" value="Genomic_DNA"/>
</dbReference>
<proteinExistence type="predicted"/>
<dbReference type="Proteomes" id="UP000657918">
    <property type="component" value="Chromosome 4"/>
</dbReference>
<organism evidence="1 2">
    <name type="scientific">Salix dunnii</name>
    <dbReference type="NCBI Taxonomy" id="1413687"/>
    <lineage>
        <taxon>Eukaryota</taxon>
        <taxon>Viridiplantae</taxon>
        <taxon>Streptophyta</taxon>
        <taxon>Embryophyta</taxon>
        <taxon>Tracheophyta</taxon>
        <taxon>Spermatophyta</taxon>
        <taxon>Magnoliopsida</taxon>
        <taxon>eudicotyledons</taxon>
        <taxon>Gunneridae</taxon>
        <taxon>Pentapetalae</taxon>
        <taxon>rosids</taxon>
        <taxon>fabids</taxon>
        <taxon>Malpighiales</taxon>
        <taxon>Salicaceae</taxon>
        <taxon>Saliceae</taxon>
        <taxon>Salix</taxon>
    </lineage>
</organism>
<accession>A0A835K6I3</accession>
<sequence length="87" mass="10034">MTTASIHFIFSYISSFSAKSEWEKKEKTLHVIQSRVSLPCKDPLLSPPLLLHQREFIISFKLILMLGHCSLRVSRSLLQSSTDIRFI</sequence>
<protein>
    <submittedName>
        <fullName evidence="1">Uncharacterized protein</fullName>
    </submittedName>
</protein>